<dbReference type="STRING" id="323850.Shew_3203"/>
<organism evidence="3 4">
    <name type="scientific">Shewanella loihica (strain ATCC BAA-1088 / PV-4)</name>
    <dbReference type="NCBI Taxonomy" id="323850"/>
    <lineage>
        <taxon>Bacteria</taxon>
        <taxon>Pseudomonadati</taxon>
        <taxon>Pseudomonadota</taxon>
        <taxon>Gammaproteobacteria</taxon>
        <taxon>Alteromonadales</taxon>
        <taxon>Shewanellaceae</taxon>
        <taxon>Shewanella</taxon>
    </lineage>
</organism>
<feature type="compositionally biased region" description="Low complexity" evidence="1">
    <location>
        <begin position="109"/>
        <end position="118"/>
    </location>
</feature>
<evidence type="ECO:0000256" key="1">
    <source>
        <dbReference type="SAM" id="MobiDB-lite"/>
    </source>
</evidence>
<dbReference type="AlphaFoldDB" id="A3QHX1"/>
<feature type="domain" description="AttH" evidence="2">
    <location>
        <begin position="80"/>
        <end position="283"/>
    </location>
</feature>
<dbReference type="PANTHER" id="PTHR38591:SF1">
    <property type="entry name" value="BLL1000 PROTEIN"/>
    <property type="match status" value="1"/>
</dbReference>
<dbReference type="KEGG" id="slo:Shew_3203"/>
<dbReference type="InterPro" id="IPR023374">
    <property type="entry name" value="AttH-like_dom_sf"/>
</dbReference>
<proteinExistence type="predicted"/>
<accession>A3QHX1</accession>
<dbReference type="Pfam" id="PF17186">
    <property type="entry name" value="Lipocalin_9"/>
    <property type="match status" value="1"/>
</dbReference>
<dbReference type="Gene3D" id="2.40.370.10">
    <property type="entry name" value="AttH-like domain"/>
    <property type="match status" value="2"/>
</dbReference>
<dbReference type="SUPFAM" id="SSF159245">
    <property type="entry name" value="AttH-like"/>
    <property type="match status" value="1"/>
</dbReference>
<evidence type="ECO:0000313" key="4">
    <source>
        <dbReference type="Proteomes" id="UP000001558"/>
    </source>
</evidence>
<dbReference type="HOGENOM" id="CLU_040626_0_0_6"/>
<feature type="compositionally biased region" description="Basic and acidic residues" evidence="1">
    <location>
        <begin position="129"/>
        <end position="146"/>
    </location>
</feature>
<gene>
    <name evidence="3" type="ordered locus">Shew_3203</name>
</gene>
<dbReference type="PANTHER" id="PTHR38591">
    <property type="entry name" value="HYDROLASE"/>
    <property type="match status" value="1"/>
</dbReference>
<dbReference type="EMBL" id="CP000606">
    <property type="protein sequence ID" value="ABO25069.1"/>
    <property type="molecule type" value="Genomic_DNA"/>
</dbReference>
<dbReference type="InterPro" id="IPR010791">
    <property type="entry name" value="AttH_dom"/>
</dbReference>
<dbReference type="Pfam" id="PF07143">
    <property type="entry name" value="CrtC"/>
    <property type="match status" value="1"/>
</dbReference>
<dbReference type="eggNOG" id="COG5621">
    <property type="taxonomic scope" value="Bacteria"/>
</dbReference>
<name>A3QHX1_SHELP</name>
<evidence type="ECO:0000259" key="2">
    <source>
        <dbReference type="Pfam" id="PF07143"/>
    </source>
</evidence>
<sequence precursor="true">MTRRQHLGMIALMLTTLLLPSLMLLGCDAPKPESKGMGDLMGSGEGTDTDAEQSGYTKVIPGKPLSFPKDHLAHDDFRQEWWYLTANLTTDTGEPLGLQWTQFRIALSPSALESPESPGTKESPTSETPKPEKLKPEKPKPEKLKPETSWATKQLYMAHSAVTTSEIHKASERWSRAHPKLAGTKASPLSIALDDWRWQSEGDDLFPATLTVNSDDFSYQLTLSSRAPYQRQGDEGYSIKSADGEVASYYYSQPFIAITGSVTLNGKVHSVSGQGWLDREWSSQFLTRQQQGWDWFALRLDDASTLMLFQLRSQPLSSQDRPFFSARRMFADGSGRNIASSGIRMKATEWQKIDGANYPIAWQIAIPGEQLNLNISPLNPDSLMPLSVRYWEGPIQVSGSHRGQGYMELTGY</sequence>
<feature type="region of interest" description="Disordered" evidence="1">
    <location>
        <begin position="109"/>
        <end position="149"/>
    </location>
</feature>
<protein>
    <recommendedName>
        <fullName evidence="2">AttH domain-containing protein</fullName>
    </recommendedName>
</protein>
<reference evidence="3 4" key="1">
    <citation type="submission" date="2007-03" db="EMBL/GenBank/DDBJ databases">
        <title>Complete sequence of Shewanella loihica PV-4.</title>
        <authorList>
            <consortium name="US DOE Joint Genome Institute"/>
            <person name="Copeland A."/>
            <person name="Lucas S."/>
            <person name="Lapidus A."/>
            <person name="Barry K."/>
            <person name="Detter J.C."/>
            <person name="Glavina del Rio T."/>
            <person name="Hammon N."/>
            <person name="Israni S."/>
            <person name="Dalin E."/>
            <person name="Tice H."/>
            <person name="Pitluck S."/>
            <person name="Chain P."/>
            <person name="Malfatti S."/>
            <person name="Shin M."/>
            <person name="Vergez L."/>
            <person name="Schmutz J."/>
            <person name="Larimer F."/>
            <person name="Land M."/>
            <person name="Hauser L."/>
            <person name="Kyrpides N."/>
            <person name="Mikhailova N."/>
            <person name="Romine M.F."/>
            <person name="Serres G."/>
            <person name="Fredrickson J."/>
            <person name="Tiedje J."/>
            <person name="Richardson P."/>
        </authorList>
    </citation>
    <scope>NUCLEOTIDE SEQUENCE [LARGE SCALE GENOMIC DNA]</scope>
    <source>
        <strain evidence="4">ATCC BAA-1088 / PV-4</strain>
    </source>
</reference>
<evidence type="ECO:0000313" key="3">
    <source>
        <dbReference type="EMBL" id="ABO25069.1"/>
    </source>
</evidence>
<keyword evidence="4" id="KW-1185">Reference proteome</keyword>
<dbReference type="PROSITE" id="PS51257">
    <property type="entry name" value="PROKAR_LIPOPROTEIN"/>
    <property type="match status" value="1"/>
</dbReference>
<dbReference type="Proteomes" id="UP000001558">
    <property type="component" value="Chromosome"/>
</dbReference>